<evidence type="ECO:0000256" key="4">
    <source>
        <dbReference type="ARBA" id="ARBA00022597"/>
    </source>
</evidence>
<dbReference type="OrthoDB" id="9769191at2"/>
<evidence type="ECO:0000313" key="22">
    <source>
        <dbReference type="EMBL" id="SFL40690.1"/>
    </source>
</evidence>
<dbReference type="AlphaFoldDB" id="A0A1I4HG07"/>
<dbReference type="FunFam" id="2.70.70.10:FF:000001">
    <property type="entry name" value="PTS system glucose-specific IIA component"/>
    <property type="match status" value="1"/>
</dbReference>
<keyword evidence="6" id="KW-0598">Phosphotransferase system</keyword>
<evidence type="ECO:0000256" key="6">
    <source>
        <dbReference type="ARBA" id="ARBA00022683"/>
    </source>
</evidence>
<name>A0A1I4HG07_9LACT</name>
<evidence type="ECO:0000256" key="2">
    <source>
        <dbReference type="ARBA" id="ARBA00022448"/>
    </source>
</evidence>
<dbReference type="PANTHER" id="PTHR30175">
    <property type="entry name" value="PHOSPHOTRANSFERASE SYSTEM TRANSPORT PROTEIN"/>
    <property type="match status" value="1"/>
</dbReference>
<evidence type="ECO:0000313" key="24">
    <source>
        <dbReference type="Proteomes" id="UP000504756"/>
    </source>
</evidence>
<evidence type="ECO:0000256" key="7">
    <source>
        <dbReference type="ARBA" id="ARBA00022692"/>
    </source>
</evidence>
<evidence type="ECO:0000256" key="3">
    <source>
        <dbReference type="ARBA" id="ARBA00022475"/>
    </source>
</evidence>
<feature type="domain" description="PTS EIIC type-1" evidence="20">
    <location>
        <begin position="125"/>
        <end position="481"/>
    </location>
</feature>
<dbReference type="InterPro" id="IPR011055">
    <property type="entry name" value="Dup_hybrid_motif"/>
</dbReference>
<feature type="transmembrane region" description="Helical" evidence="17">
    <location>
        <begin position="231"/>
        <end position="249"/>
    </location>
</feature>
<keyword evidence="2" id="KW-0813">Transport</keyword>
<dbReference type="GO" id="GO:0005886">
    <property type="term" value="C:plasma membrane"/>
    <property type="evidence" value="ECO:0007669"/>
    <property type="project" value="UniProtKB-SubCell"/>
</dbReference>
<feature type="transmembrane region" description="Helical" evidence="17">
    <location>
        <begin position="134"/>
        <end position="156"/>
    </location>
</feature>
<evidence type="ECO:0000256" key="9">
    <source>
        <dbReference type="ARBA" id="ARBA00022989"/>
    </source>
</evidence>
<feature type="domain" description="PTS EIIB type-1" evidence="19">
    <location>
        <begin position="7"/>
        <end position="89"/>
    </location>
</feature>
<dbReference type="InterPro" id="IPR013013">
    <property type="entry name" value="PTS_EIIC_1"/>
</dbReference>
<dbReference type="CDD" id="cd00212">
    <property type="entry name" value="PTS_IIB_glc"/>
    <property type="match status" value="1"/>
</dbReference>
<feature type="transmembrane region" description="Helical" evidence="17">
    <location>
        <begin position="403"/>
        <end position="424"/>
    </location>
</feature>
<dbReference type="RefSeq" id="WP_074751331.1">
    <property type="nucleotide sequence ID" value="NZ_BLXU01000012.1"/>
</dbReference>
<dbReference type="PROSITE" id="PS51098">
    <property type="entry name" value="PTS_EIIB_TYPE_1"/>
    <property type="match status" value="1"/>
</dbReference>
<keyword evidence="4" id="KW-0762">Sugar transport</keyword>
<dbReference type="GO" id="GO:0009401">
    <property type="term" value="P:phosphoenolpyruvate-dependent sugar phosphotransferase system"/>
    <property type="evidence" value="ECO:0007669"/>
    <property type="project" value="UniProtKB-KW"/>
</dbReference>
<accession>A0A1I4HG07</accession>
<reference evidence="22 23" key="1">
    <citation type="submission" date="2016-10" db="EMBL/GenBank/DDBJ databases">
        <authorList>
            <person name="de Groot N.N."/>
        </authorList>
    </citation>
    <scope>NUCLEOTIDE SEQUENCE [LARGE SCALE GENOMIC DNA]</scope>
    <source>
        <strain evidence="22 23">M79</strain>
    </source>
</reference>
<dbReference type="InterPro" id="IPR001996">
    <property type="entry name" value="PTS_IIB_1"/>
</dbReference>
<dbReference type="SUPFAM" id="SSF55604">
    <property type="entry name" value="Glucose permease domain IIB"/>
    <property type="match status" value="1"/>
</dbReference>
<evidence type="ECO:0000256" key="5">
    <source>
        <dbReference type="ARBA" id="ARBA00022679"/>
    </source>
</evidence>
<evidence type="ECO:0000256" key="15">
    <source>
        <dbReference type="ARBA" id="ARBA00081008"/>
    </source>
</evidence>
<dbReference type="PROSITE" id="PS00371">
    <property type="entry name" value="PTS_EIIA_TYPE_1_HIS"/>
    <property type="match status" value="1"/>
</dbReference>
<dbReference type="GO" id="GO:0016301">
    <property type="term" value="F:kinase activity"/>
    <property type="evidence" value="ECO:0007669"/>
    <property type="project" value="UniProtKB-KW"/>
</dbReference>
<feature type="transmembrane region" description="Helical" evidence="17">
    <location>
        <begin position="303"/>
        <end position="324"/>
    </location>
</feature>
<dbReference type="EMBL" id="BLXU01000012">
    <property type="protein sequence ID" value="GFO52570.1"/>
    <property type="molecule type" value="Genomic_DNA"/>
</dbReference>
<evidence type="ECO:0000313" key="21">
    <source>
        <dbReference type="EMBL" id="GFO52570.1"/>
    </source>
</evidence>
<feature type="transmembrane region" description="Helical" evidence="17">
    <location>
        <begin position="261"/>
        <end position="283"/>
    </location>
</feature>
<dbReference type="FunFam" id="3.30.1360.60:FF:000001">
    <property type="entry name" value="PTS system glucose-specific IIBC component PtsG"/>
    <property type="match status" value="1"/>
</dbReference>
<dbReference type="Proteomes" id="UP000504756">
    <property type="component" value="Unassembled WGS sequence"/>
</dbReference>
<dbReference type="Gene3D" id="2.70.70.10">
    <property type="entry name" value="Glucose Permease (Domain IIA)"/>
    <property type="match status" value="1"/>
</dbReference>
<feature type="transmembrane region" description="Helical" evidence="17">
    <location>
        <begin position="378"/>
        <end position="396"/>
    </location>
</feature>
<organism evidence="22 23">
    <name type="scientific">Lactococcus garvieae</name>
    <dbReference type="NCBI Taxonomy" id="1363"/>
    <lineage>
        <taxon>Bacteria</taxon>
        <taxon>Bacillati</taxon>
        <taxon>Bacillota</taxon>
        <taxon>Bacilli</taxon>
        <taxon>Lactobacillales</taxon>
        <taxon>Streptococcaceae</taxon>
        <taxon>Lactococcus</taxon>
    </lineage>
</organism>
<dbReference type="Proteomes" id="UP000181969">
    <property type="component" value="Unassembled WGS sequence"/>
</dbReference>
<keyword evidence="9 17" id="KW-1133">Transmembrane helix</keyword>
<sequence length="641" mass="67125">MAEDKVTRIARQIYEEIGGPENVQSLVHCMTRVRLSMIDETKVDLEKLKAIDGVMGVVEGETLQVIVGPGTVNKVAQKMVDTVGVKLGEQFPHSAGLSLEDRAALTKKAAKEKYNKPSKIKEVLNSISRIFTPLIPAFVGAGLIGGIASILANLITAGTIDGATFAQIVAVLGVIQKGIFAYLVIYVGINAATEFGATPSLGGVIGAVTMLTGITPEAPINNIFTGQPLSAQQGGIIGVIFAVWLLSLVEKNLRKVIPDSIDIIVTPTLSLLAIGLLTIFFIMPVAGTISTSLVGGINAVLNVGGGFAGFLLGALFLPMVMFGLHQILTPIHIEMIDKTGSTTLLPILAMAGAGQVGAALALWVRLRKNKEFAEIVKGALPVGFLGIGEPLIYGVTLPMGRPFITACIGGGIGGAIIGSLGHVGAIAIGPSGIALIPLIADNRWLIYVFGLIGGYVGGFVATYFFGIPQSEKDKADNYGDEETSAPTLVANLDKTVASPMSGKIIPLAEVEDEVFSKGMLGQGFGIQPRDGKVFAPFDGTVTTVFPTKHAIGLLSDSGVEVLIHVGLDTVSLEGKPFITKVTDGSKVTKGDMLLEADLKMIEEAHLSSVTLVVVTNSDEFKHIYIEAPEEVSPGEQVIIAE</sequence>
<evidence type="ECO:0000256" key="1">
    <source>
        <dbReference type="ARBA" id="ARBA00004651"/>
    </source>
</evidence>
<dbReference type="PANTHER" id="PTHR30175:SF3">
    <property type="entry name" value="PTS SYSTEM N-ACETYLMURAMIC ACID-SPECIFIC EIIBC COMPONENT"/>
    <property type="match status" value="1"/>
</dbReference>
<protein>
    <recommendedName>
        <fullName evidence="14">PTS system sucrose-specific EIIBCA component</fullName>
        <ecNumber evidence="11">2.7.1.211</ecNumber>
    </recommendedName>
    <alternativeName>
        <fullName evidence="15">EIIBCA-Scr</fullName>
    </alternativeName>
</protein>
<dbReference type="NCBIfam" id="TIGR00830">
    <property type="entry name" value="PTBA"/>
    <property type="match status" value="1"/>
</dbReference>
<evidence type="ECO:0000256" key="12">
    <source>
        <dbReference type="ARBA" id="ARBA00045139"/>
    </source>
</evidence>
<evidence type="ECO:0000259" key="20">
    <source>
        <dbReference type="PROSITE" id="PS51103"/>
    </source>
</evidence>
<dbReference type="Pfam" id="PF00367">
    <property type="entry name" value="PTS_EIIB"/>
    <property type="match status" value="1"/>
</dbReference>
<evidence type="ECO:0000256" key="13">
    <source>
        <dbReference type="ARBA" id="ARBA00048931"/>
    </source>
</evidence>
<dbReference type="Gene3D" id="3.30.1360.60">
    <property type="entry name" value="Glucose permease domain IIB"/>
    <property type="match status" value="1"/>
</dbReference>
<keyword evidence="3" id="KW-1003">Cell membrane</keyword>
<dbReference type="PROSITE" id="PS01035">
    <property type="entry name" value="PTS_EIIB_TYPE_1_CYS"/>
    <property type="match status" value="1"/>
</dbReference>
<feature type="transmembrane region" description="Helical" evidence="17">
    <location>
        <begin position="168"/>
        <end position="189"/>
    </location>
</feature>
<keyword evidence="10 17" id="KW-0472">Membrane</keyword>
<dbReference type="InterPro" id="IPR018113">
    <property type="entry name" value="PTrfase_EIIB_Cys"/>
</dbReference>
<dbReference type="PROSITE" id="PS51093">
    <property type="entry name" value="PTS_EIIA_TYPE_1"/>
    <property type="match status" value="1"/>
</dbReference>
<dbReference type="SUPFAM" id="SSF51261">
    <property type="entry name" value="Duplicated hybrid motif"/>
    <property type="match status" value="1"/>
</dbReference>
<dbReference type="EMBL" id="FOTJ01000008">
    <property type="protein sequence ID" value="SFL40690.1"/>
    <property type="molecule type" value="Genomic_DNA"/>
</dbReference>
<dbReference type="InterPro" id="IPR036878">
    <property type="entry name" value="Glu_permease_IIB"/>
</dbReference>
<evidence type="ECO:0000256" key="11">
    <source>
        <dbReference type="ARBA" id="ARBA00044053"/>
    </source>
</evidence>
<dbReference type="InterPro" id="IPR050558">
    <property type="entry name" value="PTS_Sugar-Specific_Components"/>
</dbReference>
<evidence type="ECO:0000256" key="10">
    <source>
        <dbReference type="ARBA" id="ARBA00023136"/>
    </source>
</evidence>
<comment type="catalytic activity">
    <reaction evidence="13">
        <text>N(pros)-phospho-L-histidyl-[protein](out) + sucrose = sucrose 6(G)-phosphate(in) + L-histidyl-[protein]</text>
        <dbReference type="Rhea" id="RHEA:49236"/>
        <dbReference type="Rhea" id="RHEA-COMP:9745"/>
        <dbReference type="Rhea" id="RHEA-COMP:9746"/>
        <dbReference type="ChEBI" id="CHEBI:17992"/>
        <dbReference type="ChEBI" id="CHEBI:29979"/>
        <dbReference type="ChEBI" id="CHEBI:64837"/>
        <dbReference type="ChEBI" id="CHEBI:91002"/>
        <dbReference type="EC" id="2.7.1.211"/>
    </reaction>
</comment>
<evidence type="ECO:0000259" key="18">
    <source>
        <dbReference type="PROSITE" id="PS51093"/>
    </source>
</evidence>
<dbReference type="Pfam" id="PF00358">
    <property type="entry name" value="PTS_EIIA_1"/>
    <property type="match status" value="1"/>
</dbReference>
<feature type="transmembrane region" description="Helical" evidence="17">
    <location>
        <begin position="444"/>
        <end position="465"/>
    </location>
</feature>
<evidence type="ECO:0000313" key="23">
    <source>
        <dbReference type="Proteomes" id="UP000181969"/>
    </source>
</evidence>
<comment type="function">
    <text evidence="12">The phosphoenolpyruvate-dependent sugar phosphotransferase system (sugar PTS), a major carbohydrate active transport system, catalyzes the phosphorylation of incoming sugar substrates concomitantly with their translocation across the cell membrane. This system is involved in sucrose transport.</text>
</comment>
<dbReference type="GO" id="GO:0008982">
    <property type="term" value="F:protein-N(PI)-phosphohistidine-sugar phosphotransferase activity"/>
    <property type="evidence" value="ECO:0007669"/>
    <property type="project" value="InterPro"/>
</dbReference>
<dbReference type="PROSITE" id="PS51103">
    <property type="entry name" value="PTS_EIIC_TYPE_1"/>
    <property type="match status" value="1"/>
</dbReference>
<feature type="active site" description="Phosphocysteine intermediate; for EIIB activity" evidence="16">
    <location>
        <position position="29"/>
    </location>
</feature>
<dbReference type="EC" id="2.7.1.211" evidence="11"/>
<dbReference type="InterPro" id="IPR003352">
    <property type="entry name" value="PTS_EIIC"/>
</dbReference>
<evidence type="ECO:0000256" key="14">
    <source>
        <dbReference type="ARBA" id="ARBA00074554"/>
    </source>
</evidence>
<feature type="transmembrane region" description="Helical" evidence="17">
    <location>
        <begin position="344"/>
        <end position="366"/>
    </location>
</feature>
<keyword evidence="5" id="KW-0808">Transferase</keyword>
<keyword evidence="8" id="KW-0418">Kinase</keyword>
<comment type="subcellular location">
    <subcellularLocation>
        <location evidence="1">Cell membrane</location>
        <topology evidence="1">Multi-pass membrane protein</topology>
    </subcellularLocation>
</comment>
<evidence type="ECO:0000256" key="8">
    <source>
        <dbReference type="ARBA" id="ARBA00022777"/>
    </source>
</evidence>
<feature type="domain" description="PTS EIIA type-1" evidence="18">
    <location>
        <begin position="512"/>
        <end position="616"/>
    </location>
</feature>
<reference evidence="21 24" key="2">
    <citation type="submission" date="2020-06" db="EMBL/GenBank/DDBJ databases">
        <title>Draft genome sequence of Lactic acid bacteria from Okinawan-style tofu.</title>
        <authorList>
            <person name="Takara I."/>
            <person name="Ikematsu S."/>
        </authorList>
    </citation>
    <scope>NUCLEOTIDE SEQUENCE [LARGE SCALE GENOMIC DNA]</scope>
    <source>
        <strain evidence="24">lg38</strain>
        <strain evidence="21">Lg38</strain>
    </source>
</reference>
<evidence type="ECO:0000256" key="16">
    <source>
        <dbReference type="PROSITE-ProRule" id="PRU00421"/>
    </source>
</evidence>
<proteinExistence type="predicted"/>
<dbReference type="InterPro" id="IPR001127">
    <property type="entry name" value="PTS_EIIA_1_perm"/>
</dbReference>
<dbReference type="GO" id="GO:0090588">
    <property type="term" value="F:protein-phosphocysteine-N-acetylmuramate phosphotransferase system transporter activity"/>
    <property type="evidence" value="ECO:0007669"/>
    <property type="project" value="TreeGrafter"/>
</dbReference>
<evidence type="ECO:0000256" key="17">
    <source>
        <dbReference type="SAM" id="Phobius"/>
    </source>
</evidence>
<evidence type="ECO:0000259" key="19">
    <source>
        <dbReference type="PROSITE" id="PS51098"/>
    </source>
</evidence>
<keyword evidence="7 17" id="KW-0812">Transmembrane</keyword>
<dbReference type="Pfam" id="PF02378">
    <property type="entry name" value="PTS_EIIC"/>
    <property type="match status" value="1"/>
</dbReference>
<gene>
    <name evidence="21" type="ORF">ikelab_18450</name>
    <name evidence="22" type="ORF">SAMN05216438_10872</name>
</gene>